<accession>A0ABU9Q3E6</accession>
<feature type="compositionally biased region" description="Basic and acidic residues" evidence="1">
    <location>
        <begin position="14"/>
        <end position="29"/>
    </location>
</feature>
<organism evidence="2 3">
    <name type="scientific">Collimonas rhizosphaerae</name>
    <dbReference type="NCBI Taxonomy" id="3126357"/>
    <lineage>
        <taxon>Bacteria</taxon>
        <taxon>Pseudomonadati</taxon>
        <taxon>Pseudomonadota</taxon>
        <taxon>Betaproteobacteria</taxon>
        <taxon>Burkholderiales</taxon>
        <taxon>Oxalobacteraceae</taxon>
        <taxon>Collimonas</taxon>
    </lineage>
</organism>
<gene>
    <name evidence="2" type="ORF">V8G57_25550</name>
</gene>
<dbReference type="RefSeq" id="WP_342831812.1">
    <property type="nucleotide sequence ID" value="NZ_JBANDC010000033.1"/>
</dbReference>
<protein>
    <submittedName>
        <fullName evidence="2">Uncharacterized protein</fullName>
    </submittedName>
</protein>
<feature type="region of interest" description="Disordered" evidence="1">
    <location>
        <begin position="11"/>
        <end position="50"/>
    </location>
</feature>
<evidence type="ECO:0000313" key="2">
    <source>
        <dbReference type="EMBL" id="MEM4990779.1"/>
    </source>
</evidence>
<dbReference type="Proteomes" id="UP001495910">
    <property type="component" value="Unassembled WGS sequence"/>
</dbReference>
<comment type="caution">
    <text evidence="2">The sequence shown here is derived from an EMBL/GenBank/DDBJ whole genome shotgun (WGS) entry which is preliminary data.</text>
</comment>
<name>A0ABU9Q3E6_9BURK</name>
<dbReference type="EMBL" id="JBANDC010000033">
    <property type="protein sequence ID" value="MEM4990779.1"/>
    <property type="molecule type" value="Genomic_DNA"/>
</dbReference>
<reference evidence="2 3" key="1">
    <citation type="submission" date="2024-02" db="EMBL/GenBank/DDBJ databases">
        <title>Draft genome sequence of Collimonas sp. strain H4R21, an effective mineral-weathering bacterial strain isolated from the beech rhizosphere.</title>
        <authorList>
            <person name="Morin E."/>
            <person name="Uroz S."/>
            <person name="Leveau J.H.J."/>
            <person name="Kumar R."/>
            <person name="Rey M.W."/>
            <person name="Pham J."/>
        </authorList>
    </citation>
    <scope>NUCLEOTIDE SEQUENCE [LARGE SCALE GENOMIC DNA]</scope>
    <source>
        <strain evidence="2 3">H4R21</strain>
    </source>
</reference>
<proteinExistence type="predicted"/>
<sequence length="285" mass="30653">MGGCISRISAAHQAGDDRISSHEQVERRPATTRGTIRQASAPNGLPPGRSLAERTKAAATIQAHWHGGQQRDINASEAQGHAPYRNETHYKMATNGYSGEALHADGPHGPRGNNGWLAYAWAHTAPRNSLALLHSFQRKDKLAEAKQALYNGAEPDGVIYAPNGTHDMRVNSAWMLGLAHNQTPAVMTAELDDVTVVRSSARNHAPVEEQTTDSNLSALAREVVGMTQSGHFRVGDPLHEMQVLVPNPSAAKATLNDFKTPFGMPQDELKRKLDDAGLNTSGLSG</sequence>
<evidence type="ECO:0000313" key="3">
    <source>
        <dbReference type="Proteomes" id="UP001495910"/>
    </source>
</evidence>
<keyword evidence="3" id="KW-1185">Reference proteome</keyword>
<evidence type="ECO:0000256" key="1">
    <source>
        <dbReference type="SAM" id="MobiDB-lite"/>
    </source>
</evidence>
<feature type="compositionally biased region" description="Polar residues" evidence="1">
    <location>
        <begin position="32"/>
        <end position="41"/>
    </location>
</feature>